<dbReference type="Proteomes" id="UP001595579">
    <property type="component" value="Unassembled WGS sequence"/>
</dbReference>
<dbReference type="InterPro" id="IPR002645">
    <property type="entry name" value="STAS_dom"/>
</dbReference>
<dbReference type="EMBL" id="JBHRUG010000017">
    <property type="protein sequence ID" value="MFC3283583.1"/>
    <property type="molecule type" value="Genomic_DNA"/>
</dbReference>
<dbReference type="SUPFAM" id="SSF52091">
    <property type="entry name" value="SpoIIaa-like"/>
    <property type="match status" value="1"/>
</dbReference>
<feature type="domain" description="STAS" evidence="1">
    <location>
        <begin position="19"/>
        <end position="111"/>
    </location>
</feature>
<comment type="caution">
    <text evidence="2">The sequence shown here is derived from an EMBL/GenBank/DDBJ whole genome shotgun (WGS) entry which is preliminary data.</text>
</comment>
<sequence>MIPLLDRQGARLEADDSGLAVSGEVDFDVAAALAASGSEWLSSRPVGAHIHFDLQGVNRVSSAALSVMLEWTRVARAAGLEVSEVELSPPLARLTAVAGLDALLPPAAASD</sequence>
<accession>A0ABV7LNL5</accession>
<dbReference type="RefSeq" id="WP_386772714.1">
    <property type="nucleotide sequence ID" value="NZ_JBHRUG010000017.1"/>
</dbReference>
<dbReference type="PROSITE" id="PS50801">
    <property type="entry name" value="STAS"/>
    <property type="match status" value="1"/>
</dbReference>
<evidence type="ECO:0000313" key="3">
    <source>
        <dbReference type="Proteomes" id="UP001595579"/>
    </source>
</evidence>
<dbReference type="CDD" id="cd07043">
    <property type="entry name" value="STAS_anti-anti-sigma_factors"/>
    <property type="match status" value="1"/>
</dbReference>
<reference evidence="3" key="1">
    <citation type="journal article" date="2019" name="Int. J. Syst. Evol. Microbiol.">
        <title>The Global Catalogue of Microorganisms (GCM) 10K type strain sequencing project: providing services to taxonomists for standard genome sequencing and annotation.</title>
        <authorList>
            <consortium name="The Broad Institute Genomics Platform"/>
            <consortium name="The Broad Institute Genome Sequencing Center for Infectious Disease"/>
            <person name="Wu L."/>
            <person name="Ma J."/>
        </authorList>
    </citation>
    <scope>NUCLEOTIDE SEQUENCE [LARGE SCALE GENOMIC DNA]</scope>
    <source>
        <strain evidence="3">CECT 7698</strain>
    </source>
</reference>
<dbReference type="Pfam" id="PF13466">
    <property type="entry name" value="STAS_2"/>
    <property type="match status" value="1"/>
</dbReference>
<gene>
    <name evidence="2" type="ORF">ACFOEV_08200</name>
</gene>
<evidence type="ECO:0000313" key="2">
    <source>
        <dbReference type="EMBL" id="MFC3283583.1"/>
    </source>
</evidence>
<organism evidence="2 3">
    <name type="scientific">Litchfieldella rifensis</name>
    <dbReference type="NCBI Taxonomy" id="762643"/>
    <lineage>
        <taxon>Bacteria</taxon>
        <taxon>Pseudomonadati</taxon>
        <taxon>Pseudomonadota</taxon>
        <taxon>Gammaproteobacteria</taxon>
        <taxon>Oceanospirillales</taxon>
        <taxon>Halomonadaceae</taxon>
        <taxon>Litchfieldella</taxon>
    </lineage>
</organism>
<name>A0ABV7LNL5_9GAMM</name>
<evidence type="ECO:0000259" key="1">
    <source>
        <dbReference type="PROSITE" id="PS50801"/>
    </source>
</evidence>
<proteinExistence type="predicted"/>
<dbReference type="InterPro" id="IPR036513">
    <property type="entry name" value="STAS_dom_sf"/>
</dbReference>
<protein>
    <submittedName>
        <fullName evidence="2">Lipid asymmetry maintenance protein MlaB</fullName>
    </submittedName>
</protein>
<dbReference type="InterPro" id="IPR058548">
    <property type="entry name" value="MlaB-like_STAS"/>
</dbReference>
<keyword evidence="3" id="KW-1185">Reference proteome</keyword>
<dbReference type="Gene3D" id="3.30.750.24">
    <property type="entry name" value="STAS domain"/>
    <property type="match status" value="1"/>
</dbReference>